<dbReference type="EMBL" id="VTUZ01000005">
    <property type="protein sequence ID" value="KAA1013013.1"/>
    <property type="molecule type" value="Genomic_DNA"/>
</dbReference>
<protein>
    <submittedName>
        <fullName evidence="2">Uncharacterized protein</fullName>
    </submittedName>
</protein>
<evidence type="ECO:0000313" key="2">
    <source>
        <dbReference type="EMBL" id="KAA1013013.1"/>
    </source>
</evidence>
<dbReference type="RefSeq" id="WP_149669643.1">
    <property type="nucleotide sequence ID" value="NZ_VTUZ01000005.1"/>
</dbReference>
<accession>A0A5B0HDH1</accession>
<feature type="compositionally biased region" description="Basic and acidic residues" evidence="1">
    <location>
        <begin position="69"/>
        <end position="85"/>
    </location>
</feature>
<organism evidence="2 3">
    <name type="scientific">Paraburkholderia panacisoli</name>
    <dbReference type="NCBI Taxonomy" id="2603818"/>
    <lineage>
        <taxon>Bacteria</taxon>
        <taxon>Pseudomonadati</taxon>
        <taxon>Pseudomonadota</taxon>
        <taxon>Betaproteobacteria</taxon>
        <taxon>Burkholderiales</taxon>
        <taxon>Burkholderiaceae</taxon>
        <taxon>Paraburkholderia</taxon>
    </lineage>
</organism>
<sequence>MGKLVSEFPEALLGPKPRGAFSFPPAMRSYALPSSQYGNPEDVYAATQAREKRQAQQEHKRPTLTLKPRKQEGWSEARKRAEELFHPAAPCSVE</sequence>
<reference evidence="2 3" key="1">
    <citation type="submission" date="2019-08" db="EMBL/GenBank/DDBJ databases">
        <title>Paraburkholderia sp. DCY113.</title>
        <authorList>
            <person name="Kang J."/>
        </authorList>
    </citation>
    <scope>NUCLEOTIDE SEQUENCE [LARGE SCALE GENOMIC DNA]</scope>
    <source>
        <strain evidence="2 3">DCY113</strain>
    </source>
</reference>
<dbReference type="Proteomes" id="UP000325273">
    <property type="component" value="Unassembled WGS sequence"/>
</dbReference>
<dbReference type="AlphaFoldDB" id="A0A5B0HDH1"/>
<evidence type="ECO:0000256" key="1">
    <source>
        <dbReference type="SAM" id="MobiDB-lite"/>
    </source>
</evidence>
<proteinExistence type="predicted"/>
<name>A0A5B0HDH1_9BURK</name>
<evidence type="ECO:0000313" key="3">
    <source>
        <dbReference type="Proteomes" id="UP000325273"/>
    </source>
</evidence>
<keyword evidence="3" id="KW-1185">Reference proteome</keyword>
<feature type="compositionally biased region" description="Basic and acidic residues" evidence="1">
    <location>
        <begin position="49"/>
        <end position="61"/>
    </location>
</feature>
<gene>
    <name evidence="2" type="ORF">FVF58_09490</name>
</gene>
<comment type="caution">
    <text evidence="2">The sequence shown here is derived from an EMBL/GenBank/DDBJ whole genome shotgun (WGS) entry which is preliminary data.</text>
</comment>
<feature type="region of interest" description="Disordered" evidence="1">
    <location>
        <begin position="47"/>
        <end position="94"/>
    </location>
</feature>